<name>A0A183SNQ7_SCHSO</name>
<sequence>MTCRILRGDEEDVVSVDRVKAAVTEEPPNLRQGQDCSDPYPCSFTLPRLYSILPTLSICPTFPTTPDPNSYSATGIRTTRSNREFTFPTTLSLKSFNISFTFDVVFTLVVGLGGGTVLLAKCPRPRTSSNQDWVDDDDVAIHTLLAEKNRLHKAYVYRPTAANKITFYRLVQGRLREMQDAWMALKAEEIQRYAVYNSPPKELLLFSELTELPYSLSRCILNRSSTISDDAIDRLHPVESTANLNVLLSLQKHIRAMQQLFGGKAPGSDAIPAETYTHGDPQLIHRFRALFPDMWRQGHIPRDYKDATTVPF</sequence>
<organism evidence="3">
    <name type="scientific">Schistocephalus solidus</name>
    <name type="common">Tapeworm</name>
    <dbReference type="NCBI Taxonomy" id="70667"/>
    <lineage>
        <taxon>Eukaryota</taxon>
        <taxon>Metazoa</taxon>
        <taxon>Spiralia</taxon>
        <taxon>Lophotrochozoa</taxon>
        <taxon>Platyhelminthes</taxon>
        <taxon>Cestoda</taxon>
        <taxon>Eucestoda</taxon>
        <taxon>Diphyllobothriidea</taxon>
        <taxon>Diphyllobothriidae</taxon>
        <taxon>Schistocephalus</taxon>
    </lineage>
</organism>
<evidence type="ECO:0000313" key="2">
    <source>
        <dbReference type="Proteomes" id="UP000275846"/>
    </source>
</evidence>
<accession>A0A183SNQ7</accession>
<dbReference type="AlphaFoldDB" id="A0A183SNQ7"/>
<dbReference type="EMBL" id="UYSU01033434">
    <property type="protein sequence ID" value="VDL92240.1"/>
    <property type="molecule type" value="Genomic_DNA"/>
</dbReference>
<protein>
    <submittedName>
        <fullName evidence="1 3">Uncharacterized protein</fullName>
    </submittedName>
</protein>
<proteinExistence type="predicted"/>
<dbReference type="Proteomes" id="UP000275846">
    <property type="component" value="Unassembled WGS sequence"/>
</dbReference>
<dbReference type="WBParaSite" id="SSLN_0000604801-mRNA-1">
    <property type="protein sequence ID" value="SSLN_0000604801-mRNA-1"/>
    <property type="gene ID" value="SSLN_0000604801"/>
</dbReference>
<evidence type="ECO:0000313" key="1">
    <source>
        <dbReference type="EMBL" id="VDL92240.1"/>
    </source>
</evidence>
<gene>
    <name evidence="1" type="ORF">SSLN_LOCUS5855</name>
</gene>
<reference evidence="1 2" key="2">
    <citation type="submission" date="2018-11" db="EMBL/GenBank/DDBJ databases">
        <authorList>
            <consortium name="Pathogen Informatics"/>
        </authorList>
    </citation>
    <scope>NUCLEOTIDE SEQUENCE [LARGE SCALE GENOMIC DNA]</scope>
    <source>
        <strain evidence="1 2">NST_G2</strain>
    </source>
</reference>
<reference evidence="3" key="1">
    <citation type="submission" date="2016-06" db="UniProtKB">
        <authorList>
            <consortium name="WormBaseParasite"/>
        </authorList>
    </citation>
    <scope>IDENTIFICATION</scope>
</reference>
<keyword evidence="2" id="KW-1185">Reference proteome</keyword>
<evidence type="ECO:0000313" key="3">
    <source>
        <dbReference type="WBParaSite" id="SSLN_0000604801-mRNA-1"/>
    </source>
</evidence>